<proteinExistence type="predicted"/>
<dbReference type="AlphaFoldDB" id="A0A0A1U628"/>
<keyword evidence="2" id="KW-1185">Reference proteome</keyword>
<dbReference type="RefSeq" id="XP_004256551.1">
    <property type="nucleotide sequence ID" value="XM_004256503.1"/>
</dbReference>
<dbReference type="GeneID" id="14888790"/>
<dbReference type="EMBL" id="KB206573">
    <property type="protein sequence ID" value="ELP89780.1"/>
    <property type="molecule type" value="Genomic_DNA"/>
</dbReference>
<organism evidence="1 2">
    <name type="scientific">Entamoeba invadens IP1</name>
    <dbReference type="NCBI Taxonomy" id="370355"/>
    <lineage>
        <taxon>Eukaryota</taxon>
        <taxon>Amoebozoa</taxon>
        <taxon>Evosea</taxon>
        <taxon>Archamoebae</taxon>
        <taxon>Mastigamoebida</taxon>
        <taxon>Entamoebidae</taxon>
        <taxon>Entamoeba</taxon>
    </lineage>
</organism>
<accession>A0A0A1U628</accession>
<sequence>MQSTYFRPVAFTHFKLVQTQFPPVDCVPLSIQGSYQYSDNYVMQSPRLRFDQSNTHFEPERLYLTADNIRASEIFQLSEQDKINHVADWIHASPSTAEYPHPSTL</sequence>
<gene>
    <name evidence="1" type="ORF">EIN_425020</name>
</gene>
<dbReference type="Proteomes" id="UP000014680">
    <property type="component" value="Unassembled WGS sequence"/>
</dbReference>
<evidence type="ECO:0000313" key="2">
    <source>
        <dbReference type="Proteomes" id="UP000014680"/>
    </source>
</evidence>
<dbReference type="VEuPathDB" id="AmoebaDB:EIN_425020"/>
<evidence type="ECO:0000313" key="1">
    <source>
        <dbReference type="EMBL" id="ELP89780.1"/>
    </source>
</evidence>
<protein>
    <submittedName>
        <fullName evidence="1">Uncharacterized protein</fullName>
    </submittedName>
</protein>
<dbReference type="KEGG" id="eiv:EIN_425020"/>
<reference evidence="1 2" key="1">
    <citation type="submission" date="2012-10" db="EMBL/GenBank/DDBJ databases">
        <authorList>
            <person name="Zafar N."/>
            <person name="Inman J."/>
            <person name="Hall N."/>
            <person name="Lorenzi H."/>
            <person name="Caler E."/>
        </authorList>
    </citation>
    <scope>NUCLEOTIDE SEQUENCE [LARGE SCALE GENOMIC DNA]</scope>
    <source>
        <strain evidence="1 2">IP1</strain>
    </source>
</reference>
<dbReference type="OMA" id="NTHFEPE"/>
<name>A0A0A1U628_ENTIV</name>